<gene>
    <name evidence="2" type="ORF">SOASR030_30380</name>
</gene>
<evidence type="ECO:0000313" key="3">
    <source>
        <dbReference type="Proteomes" id="UP001058124"/>
    </source>
</evidence>
<keyword evidence="1" id="KW-1133">Transmembrane helix</keyword>
<accession>A0AAV5N837</accession>
<proteinExistence type="predicted"/>
<keyword evidence="1" id="KW-0472">Membrane</keyword>
<reference evidence="2" key="1">
    <citation type="submission" date="2022-06" db="EMBL/GenBank/DDBJ databases">
        <title>Draft genome sequences of Leminorella grimontii str. JCM5902.</title>
        <authorList>
            <person name="Wakabayashi Y."/>
            <person name="Kojima K."/>
        </authorList>
    </citation>
    <scope>NUCLEOTIDE SEQUENCE</scope>
    <source>
        <strain evidence="2">JCM 5902</strain>
    </source>
</reference>
<dbReference type="Proteomes" id="UP001058124">
    <property type="component" value="Unassembled WGS sequence"/>
</dbReference>
<sequence>MGNILQLLADIISIVSIFIIAYGAIVSIVAFIRNELKSHSGAINDLRPIRATLGSYLLLGLEILIAALILKAILEPSYSALIVLGSIVAIRLLLSFFLNREIADLVAQAQPAPVVEKEAVQEKLNVEIGREETKHAH</sequence>
<evidence type="ECO:0008006" key="4">
    <source>
        <dbReference type="Google" id="ProtNLM"/>
    </source>
</evidence>
<dbReference type="RefSeq" id="WP_071783390.1">
    <property type="nucleotide sequence ID" value="NZ_BRLH01000009.1"/>
</dbReference>
<dbReference type="PANTHER" id="PTHR38468:SF1">
    <property type="entry name" value="SLL0939 PROTEIN"/>
    <property type="match status" value="1"/>
</dbReference>
<evidence type="ECO:0000313" key="2">
    <source>
        <dbReference type="EMBL" id="GKX56926.1"/>
    </source>
</evidence>
<protein>
    <recommendedName>
        <fullName evidence="4">DUF1622 domain-containing protein</fullName>
    </recommendedName>
</protein>
<keyword evidence="1" id="KW-0812">Transmembrane</keyword>
<dbReference type="InterPro" id="IPR012427">
    <property type="entry name" value="DUF1622"/>
</dbReference>
<feature type="transmembrane region" description="Helical" evidence="1">
    <location>
        <begin position="12"/>
        <end position="32"/>
    </location>
</feature>
<comment type="caution">
    <text evidence="2">The sequence shown here is derived from an EMBL/GenBank/DDBJ whole genome shotgun (WGS) entry which is preliminary data.</text>
</comment>
<dbReference type="PANTHER" id="PTHR38468">
    <property type="entry name" value="SLL0939 PROTEIN"/>
    <property type="match status" value="1"/>
</dbReference>
<keyword evidence="3" id="KW-1185">Reference proteome</keyword>
<feature type="transmembrane region" description="Helical" evidence="1">
    <location>
        <begin position="80"/>
        <end position="98"/>
    </location>
</feature>
<name>A0AAV5N837_9GAMM</name>
<feature type="transmembrane region" description="Helical" evidence="1">
    <location>
        <begin position="53"/>
        <end position="74"/>
    </location>
</feature>
<dbReference type="EMBL" id="BRLH01000009">
    <property type="protein sequence ID" value="GKX56926.1"/>
    <property type="molecule type" value="Genomic_DNA"/>
</dbReference>
<evidence type="ECO:0000256" key="1">
    <source>
        <dbReference type="SAM" id="Phobius"/>
    </source>
</evidence>
<dbReference type="AlphaFoldDB" id="A0AAV5N837"/>
<organism evidence="2 3">
    <name type="scientific">Leminorella grimontii</name>
    <dbReference type="NCBI Taxonomy" id="82981"/>
    <lineage>
        <taxon>Bacteria</taxon>
        <taxon>Pseudomonadati</taxon>
        <taxon>Pseudomonadota</taxon>
        <taxon>Gammaproteobacteria</taxon>
        <taxon>Enterobacterales</taxon>
        <taxon>Budviciaceae</taxon>
        <taxon>Leminorella</taxon>
    </lineage>
</organism>
<dbReference type="Pfam" id="PF07784">
    <property type="entry name" value="DUF1622"/>
    <property type="match status" value="1"/>
</dbReference>